<gene>
    <name evidence="2" type="ORF">RBB77_00265</name>
</gene>
<feature type="chain" id="PRO_5043919159" description="Polyketide cyclase" evidence="1">
    <location>
        <begin position="22"/>
        <end position="201"/>
    </location>
</feature>
<dbReference type="AlphaFoldDB" id="A0AAU7ZQW3"/>
<dbReference type="Gene3D" id="3.30.530.20">
    <property type="match status" value="1"/>
</dbReference>
<dbReference type="KEGG" id="tpsc:RBB77_00265"/>
<sequence length="201" mass="22372">MSVWNGWRVVMFCGLVTGAIAAGRAQTAGSKPTNAALTFNGDGARRFKDIHWPDGFHPEQAELFAHNEIVVHASCEKVFSDIVDAKVWPSWYPNSHNVKVLNSPDGKLHEGAGLSWDTFGVHIESLVHEFVPNSRIGWFGNGTGMNAYHTFLLLKTDEGCHIVTEEVVKGPGAVEFRERQPNAMHEGHDLWLQTLKQRSEQ</sequence>
<keyword evidence="1" id="KW-0732">Signal</keyword>
<dbReference type="SUPFAM" id="SSF55961">
    <property type="entry name" value="Bet v1-like"/>
    <property type="match status" value="1"/>
</dbReference>
<evidence type="ECO:0000256" key="1">
    <source>
        <dbReference type="SAM" id="SignalP"/>
    </source>
</evidence>
<evidence type="ECO:0008006" key="3">
    <source>
        <dbReference type="Google" id="ProtNLM"/>
    </source>
</evidence>
<reference evidence="2" key="2">
    <citation type="journal article" date="2024" name="Environ. Microbiol.">
        <title>Genome analysis and description of Tunturibacter gen. nov. expands the diversity of Terriglobia in tundra soils.</title>
        <authorList>
            <person name="Messyasz A."/>
            <person name="Mannisto M.K."/>
            <person name="Kerkhof L.J."/>
            <person name="Haggblom M.M."/>
        </authorList>
    </citation>
    <scope>NUCLEOTIDE SEQUENCE</scope>
    <source>
        <strain evidence="2">X5P6</strain>
    </source>
</reference>
<dbReference type="EMBL" id="CP132942">
    <property type="protein sequence ID" value="XCB33347.1"/>
    <property type="molecule type" value="Genomic_DNA"/>
</dbReference>
<feature type="signal peptide" evidence="1">
    <location>
        <begin position="1"/>
        <end position="21"/>
    </location>
</feature>
<evidence type="ECO:0000313" key="2">
    <source>
        <dbReference type="EMBL" id="XCB33347.1"/>
    </source>
</evidence>
<protein>
    <recommendedName>
        <fullName evidence="3">Polyketide cyclase</fullName>
    </recommendedName>
</protein>
<dbReference type="InterPro" id="IPR023393">
    <property type="entry name" value="START-like_dom_sf"/>
</dbReference>
<reference evidence="2" key="1">
    <citation type="submission" date="2023-08" db="EMBL/GenBank/DDBJ databases">
        <authorList>
            <person name="Messyasz A."/>
            <person name="Mannisto M.K."/>
            <person name="Kerkhof L.J."/>
            <person name="Haggblom M."/>
        </authorList>
    </citation>
    <scope>NUCLEOTIDE SEQUENCE</scope>
    <source>
        <strain evidence="2">X5P6</strain>
    </source>
</reference>
<organism evidence="2">
    <name type="scientific">Tunturiibacter psychrotolerans</name>
    <dbReference type="NCBI Taxonomy" id="3069686"/>
    <lineage>
        <taxon>Bacteria</taxon>
        <taxon>Pseudomonadati</taxon>
        <taxon>Acidobacteriota</taxon>
        <taxon>Terriglobia</taxon>
        <taxon>Terriglobales</taxon>
        <taxon>Acidobacteriaceae</taxon>
        <taxon>Tunturiibacter</taxon>
    </lineage>
</organism>
<name>A0AAU7ZQW3_9BACT</name>
<dbReference type="RefSeq" id="WP_353064185.1">
    <property type="nucleotide sequence ID" value="NZ_CP132942.1"/>
</dbReference>
<proteinExistence type="predicted"/>
<accession>A0AAU7ZQW3</accession>